<dbReference type="EMBL" id="CM031818">
    <property type="protein sequence ID" value="KAG6639467.1"/>
    <property type="molecule type" value="Genomic_DNA"/>
</dbReference>
<sequence>MNFYVLKRPGVNKLLATLGERFEIVVFMTGLREYTLLVLDQLDGKAMISHRLYRDSCKEVDGKFVKDLSGLGRDLRQVVIVDDNPNAYEFQPENAIPSRPFTNDLNDMELERVIKFLEGSGGFEDMREAMKQYVTADP</sequence>
<keyword evidence="1" id="KW-0496">Mitochondrion</keyword>
<comment type="subunit">
    <text evidence="1">Component of the TIM23 complex.</text>
</comment>
<dbReference type="AlphaFoldDB" id="A0A8T1PEE7"/>
<dbReference type="GO" id="GO:0015031">
    <property type="term" value="P:protein transport"/>
    <property type="evidence" value="ECO:0007669"/>
    <property type="project" value="UniProtKB-KW"/>
</dbReference>
<keyword evidence="1" id="KW-0653">Protein transport</keyword>
<dbReference type="Proteomes" id="UP000811609">
    <property type="component" value="Chromosome 10"/>
</dbReference>
<comment type="similarity">
    <text evidence="1">Belongs to the TIM50 family.</text>
</comment>
<organism evidence="3 4">
    <name type="scientific">Carya illinoinensis</name>
    <name type="common">Pecan</name>
    <dbReference type="NCBI Taxonomy" id="32201"/>
    <lineage>
        <taxon>Eukaryota</taxon>
        <taxon>Viridiplantae</taxon>
        <taxon>Streptophyta</taxon>
        <taxon>Embryophyta</taxon>
        <taxon>Tracheophyta</taxon>
        <taxon>Spermatophyta</taxon>
        <taxon>Magnoliopsida</taxon>
        <taxon>eudicotyledons</taxon>
        <taxon>Gunneridae</taxon>
        <taxon>Pentapetalae</taxon>
        <taxon>rosids</taxon>
        <taxon>fabids</taxon>
        <taxon>Fagales</taxon>
        <taxon>Juglandaceae</taxon>
        <taxon>Carya</taxon>
    </lineage>
</organism>
<dbReference type="CDD" id="cd07521">
    <property type="entry name" value="HAD_FCP1-like"/>
    <property type="match status" value="1"/>
</dbReference>
<protein>
    <recommendedName>
        <fullName evidence="1">Mitochondrial import inner membrane translocase subunit TIM50</fullName>
    </recommendedName>
</protein>
<dbReference type="PANTHER" id="PTHR12210">
    <property type="entry name" value="DULLARD PROTEIN PHOSPHATASE"/>
    <property type="match status" value="1"/>
</dbReference>
<keyword evidence="1" id="KW-0809">Transit peptide</keyword>
<accession>A0A8T1PEE7</accession>
<dbReference type="InterPro" id="IPR050365">
    <property type="entry name" value="TIM50"/>
</dbReference>
<proteinExistence type="inferred from homology"/>
<comment type="subcellular location">
    <subcellularLocation>
        <location evidence="1">Mitochondrion inner membrane</location>
        <topology evidence="1">Single-pass membrane protein</topology>
    </subcellularLocation>
</comment>
<feature type="domain" description="FCP1 homology" evidence="2">
    <location>
        <begin position="1"/>
        <end position="120"/>
    </location>
</feature>
<comment type="caution">
    <text evidence="3">The sequence shown here is derived from an EMBL/GenBank/DDBJ whole genome shotgun (WGS) entry which is preliminary data.</text>
</comment>
<gene>
    <name evidence="3" type="ORF">CIPAW_10G102800</name>
</gene>
<evidence type="ECO:0000313" key="3">
    <source>
        <dbReference type="EMBL" id="KAG6639467.1"/>
    </source>
</evidence>
<comment type="function">
    <text evidence="1">Essential component of the TIM23 complex, a complex that mediates the translocation of transit peptide-containing proteins across the mitochondrial inner membrane.</text>
</comment>
<evidence type="ECO:0000256" key="1">
    <source>
        <dbReference type="RuleBase" id="RU365079"/>
    </source>
</evidence>
<keyword evidence="4" id="KW-1185">Reference proteome</keyword>
<keyword evidence="1" id="KW-0813">Transport</keyword>
<dbReference type="SMART" id="SM00577">
    <property type="entry name" value="CPDc"/>
    <property type="match status" value="1"/>
</dbReference>
<name>A0A8T1PEE7_CARIL</name>
<dbReference type="GO" id="GO:0005744">
    <property type="term" value="C:TIM23 mitochondrial import inner membrane translocase complex"/>
    <property type="evidence" value="ECO:0007669"/>
    <property type="project" value="UniProtKB-UniRule"/>
</dbReference>
<reference evidence="3" key="1">
    <citation type="submission" date="2020-12" db="EMBL/GenBank/DDBJ databases">
        <title>WGS assembly of Carya illinoinensis cv. Pawnee.</title>
        <authorList>
            <person name="Platts A."/>
            <person name="Shu S."/>
            <person name="Wright S."/>
            <person name="Barry K."/>
            <person name="Edger P."/>
            <person name="Pires J.C."/>
            <person name="Schmutz J."/>
        </authorList>
    </citation>
    <scope>NUCLEOTIDE SEQUENCE</scope>
    <source>
        <tissue evidence="3">Leaf</tissue>
    </source>
</reference>
<evidence type="ECO:0000313" key="4">
    <source>
        <dbReference type="Proteomes" id="UP000811609"/>
    </source>
</evidence>
<dbReference type="PROSITE" id="PS50969">
    <property type="entry name" value="FCP1"/>
    <property type="match status" value="1"/>
</dbReference>
<evidence type="ECO:0000259" key="2">
    <source>
        <dbReference type="PROSITE" id="PS50969"/>
    </source>
</evidence>
<keyword evidence="1" id="KW-0811">Translocation</keyword>
<dbReference type="InterPro" id="IPR004274">
    <property type="entry name" value="FCP1_dom"/>
</dbReference>
<dbReference type="Pfam" id="PF03031">
    <property type="entry name" value="NIF"/>
    <property type="match status" value="1"/>
</dbReference>